<dbReference type="EMBL" id="FWXR01000026">
    <property type="protein sequence ID" value="SMD09315.1"/>
    <property type="molecule type" value="Genomic_DNA"/>
</dbReference>
<dbReference type="RefSeq" id="WP_084412257.1">
    <property type="nucleotide sequence ID" value="NZ_FWXR01000026.1"/>
</dbReference>
<sequence length="77" mass="9069">MRQREAEHPFYRPLWVRIVLTTVLCLWCLVEWMNGEAFWGVLVGAASLWAIWTFFITYRPEEPLSAPEKTSETPPDE</sequence>
<evidence type="ECO:0000313" key="3">
    <source>
        <dbReference type="Proteomes" id="UP000192656"/>
    </source>
</evidence>
<keyword evidence="1" id="KW-0812">Transmembrane</keyword>
<feature type="transmembrane region" description="Helical" evidence="1">
    <location>
        <begin position="14"/>
        <end position="32"/>
    </location>
</feature>
<reference evidence="2 3" key="1">
    <citation type="submission" date="2017-04" db="EMBL/GenBank/DDBJ databases">
        <authorList>
            <person name="Afonso C.L."/>
            <person name="Miller P.J."/>
            <person name="Scott M.A."/>
            <person name="Spackman E."/>
            <person name="Goraichik I."/>
            <person name="Dimitrov K.M."/>
            <person name="Suarez D.L."/>
            <person name="Swayne D.E."/>
        </authorList>
    </citation>
    <scope>NUCLEOTIDE SEQUENCE [LARGE SCALE GENOMIC DNA]</scope>
    <source>
        <strain evidence="2 3">CGMCC 1.10972</strain>
    </source>
</reference>
<dbReference type="AlphaFoldDB" id="A0A1W2EI81"/>
<organism evidence="2 3">
    <name type="scientific">Fulvimarina manganoxydans</name>
    <dbReference type="NCBI Taxonomy" id="937218"/>
    <lineage>
        <taxon>Bacteria</taxon>
        <taxon>Pseudomonadati</taxon>
        <taxon>Pseudomonadota</taxon>
        <taxon>Alphaproteobacteria</taxon>
        <taxon>Hyphomicrobiales</taxon>
        <taxon>Aurantimonadaceae</taxon>
        <taxon>Fulvimarina</taxon>
    </lineage>
</organism>
<protein>
    <recommendedName>
        <fullName evidence="4">DUF3329 domain-containing protein</fullName>
    </recommendedName>
</protein>
<gene>
    <name evidence="2" type="ORF">SAMN06297251_1263</name>
</gene>
<evidence type="ECO:0000256" key="1">
    <source>
        <dbReference type="SAM" id="Phobius"/>
    </source>
</evidence>
<feature type="transmembrane region" description="Helical" evidence="1">
    <location>
        <begin position="38"/>
        <end position="58"/>
    </location>
</feature>
<evidence type="ECO:0008006" key="4">
    <source>
        <dbReference type="Google" id="ProtNLM"/>
    </source>
</evidence>
<dbReference type="STRING" id="937218.SAMN06297251_1263"/>
<keyword evidence="1" id="KW-0472">Membrane</keyword>
<evidence type="ECO:0000313" key="2">
    <source>
        <dbReference type="EMBL" id="SMD09315.1"/>
    </source>
</evidence>
<proteinExistence type="predicted"/>
<dbReference type="Proteomes" id="UP000192656">
    <property type="component" value="Unassembled WGS sequence"/>
</dbReference>
<dbReference type="OrthoDB" id="7362327at2"/>
<accession>A0A1W2EI81</accession>
<keyword evidence="1" id="KW-1133">Transmembrane helix</keyword>
<keyword evidence="3" id="KW-1185">Reference proteome</keyword>
<name>A0A1W2EI81_9HYPH</name>